<feature type="region of interest" description="Disordered" evidence="2">
    <location>
        <begin position="1"/>
        <end position="33"/>
    </location>
</feature>
<evidence type="ECO:0000313" key="5">
    <source>
        <dbReference type="Proteomes" id="UP000295830"/>
    </source>
</evidence>
<proteinExistence type="predicted"/>
<keyword evidence="1" id="KW-0175">Coiled coil</keyword>
<keyword evidence="5" id="KW-1185">Reference proteome</keyword>
<organism evidence="4 5">
    <name type="scientific">Halospina denitrificans</name>
    <dbReference type="NCBI Taxonomy" id="332522"/>
    <lineage>
        <taxon>Bacteria</taxon>
        <taxon>Pseudomonadati</taxon>
        <taxon>Pseudomonadota</taxon>
        <taxon>Gammaproteobacteria</taxon>
        <taxon>Halospina</taxon>
    </lineage>
</organism>
<feature type="transmembrane region" description="Helical" evidence="3">
    <location>
        <begin position="41"/>
        <end position="60"/>
    </location>
</feature>
<evidence type="ECO:0000256" key="1">
    <source>
        <dbReference type="SAM" id="Coils"/>
    </source>
</evidence>
<name>A0A4R7JXF6_9GAMM</name>
<dbReference type="Gene3D" id="1.10.287.1490">
    <property type="match status" value="1"/>
</dbReference>
<keyword evidence="3" id="KW-0472">Membrane</keyword>
<dbReference type="OrthoDB" id="5700790at2"/>
<keyword evidence="3" id="KW-0812">Transmembrane</keyword>
<feature type="compositionally biased region" description="Basic and acidic residues" evidence="2">
    <location>
        <begin position="13"/>
        <end position="32"/>
    </location>
</feature>
<keyword evidence="3" id="KW-1133">Transmembrane helix</keyword>
<evidence type="ECO:0000256" key="3">
    <source>
        <dbReference type="SAM" id="Phobius"/>
    </source>
</evidence>
<comment type="caution">
    <text evidence="4">The sequence shown here is derived from an EMBL/GenBank/DDBJ whole genome shotgun (WGS) entry which is preliminary data.</text>
</comment>
<dbReference type="Proteomes" id="UP000295830">
    <property type="component" value="Unassembled WGS sequence"/>
</dbReference>
<reference evidence="4 5" key="1">
    <citation type="submission" date="2019-03" db="EMBL/GenBank/DDBJ databases">
        <title>Genomic Encyclopedia of Type Strains, Phase IV (KMG-IV): sequencing the most valuable type-strain genomes for metagenomic binning, comparative biology and taxonomic classification.</title>
        <authorList>
            <person name="Goeker M."/>
        </authorList>
    </citation>
    <scope>NUCLEOTIDE SEQUENCE [LARGE SCALE GENOMIC DNA]</scope>
    <source>
        <strain evidence="4 5">DSM 15505</strain>
    </source>
</reference>
<dbReference type="RefSeq" id="WP_133735246.1">
    <property type="nucleotide sequence ID" value="NZ_SOAX01000002.1"/>
</dbReference>
<evidence type="ECO:0000256" key="2">
    <source>
        <dbReference type="SAM" id="MobiDB-lite"/>
    </source>
</evidence>
<sequence length="279" mass="31003">MEPLRPDEDELTEHEAITGTRDRPNTAEKKETAGGVRQTTLWLFLVLALVMAGTAGWTFWQQQQKLIELERELAEAGTTARENRLRLGSVNRERSETGEAISEQLSTLDSEMRKLWVIAHQRNQPAIEGLQEEVKSIKGSVSGLEETVTGMTETSDNLASRIESLRSDLDALPDIDERFAEAESARDALADNLETQMNKLEQDRGLALEEITARIDGLRGDVDSLADAGDLKGEIESIREQVSELQSVVDSIDSARSQLTQRFVQLKNRVDSLSANGEQ</sequence>
<evidence type="ECO:0000313" key="4">
    <source>
        <dbReference type="EMBL" id="TDT43160.1"/>
    </source>
</evidence>
<dbReference type="AlphaFoldDB" id="A0A4R7JXF6"/>
<accession>A0A4R7JXF6</accession>
<dbReference type="EMBL" id="SOAX01000002">
    <property type="protein sequence ID" value="TDT43160.1"/>
    <property type="molecule type" value="Genomic_DNA"/>
</dbReference>
<feature type="coiled-coil region" evidence="1">
    <location>
        <begin position="179"/>
        <end position="276"/>
    </location>
</feature>
<gene>
    <name evidence="4" type="ORF">DES49_0972</name>
</gene>
<protein>
    <submittedName>
        <fullName evidence="4">Uncharacterized protein</fullName>
    </submittedName>
</protein>